<evidence type="ECO:0000256" key="1">
    <source>
        <dbReference type="SAM" id="SignalP"/>
    </source>
</evidence>
<reference evidence="3 4" key="1">
    <citation type="submission" date="2019-08" db="EMBL/GenBank/DDBJ databases">
        <title>Massilia golmudensis sp. nov., isolated from sand in the Qinghai-Tibetan Plateau.</title>
        <authorList>
            <person name="Zhang B."/>
        </authorList>
    </citation>
    <scope>NUCLEOTIDE SEQUENCE [LARGE SCALE GENOMIC DNA]</scope>
    <source>
        <strain evidence="3 4">GEM5</strain>
    </source>
</reference>
<evidence type="ECO:0000259" key="2">
    <source>
        <dbReference type="Pfam" id="PF00144"/>
    </source>
</evidence>
<feature type="domain" description="Beta-lactamase-related" evidence="2">
    <location>
        <begin position="47"/>
        <end position="355"/>
    </location>
</feature>
<dbReference type="AlphaFoldDB" id="A0A5C7FMS8"/>
<organism evidence="3 4">
    <name type="scientific">Massilia arenae</name>
    <dbReference type="NCBI Taxonomy" id="2603288"/>
    <lineage>
        <taxon>Bacteria</taxon>
        <taxon>Pseudomonadati</taxon>
        <taxon>Pseudomonadota</taxon>
        <taxon>Betaproteobacteria</taxon>
        <taxon>Burkholderiales</taxon>
        <taxon>Oxalobacteraceae</taxon>
        <taxon>Telluria group</taxon>
        <taxon>Massilia</taxon>
    </lineage>
</organism>
<dbReference type="Pfam" id="PF00144">
    <property type="entry name" value="Beta-lactamase"/>
    <property type="match status" value="1"/>
</dbReference>
<dbReference type="GO" id="GO:0016787">
    <property type="term" value="F:hydrolase activity"/>
    <property type="evidence" value="ECO:0007669"/>
    <property type="project" value="UniProtKB-KW"/>
</dbReference>
<dbReference type="RefSeq" id="WP_147936866.1">
    <property type="nucleotide sequence ID" value="NZ_VPFD01000031.1"/>
</dbReference>
<keyword evidence="4" id="KW-1185">Reference proteome</keyword>
<dbReference type="InterPro" id="IPR050491">
    <property type="entry name" value="AmpC-like"/>
</dbReference>
<accession>A0A5C7FMS8</accession>
<evidence type="ECO:0000313" key="3">
    <source>
        <dbReference type="EMBL" id="TXF96886.1"/>
    </source>
</evidence>
<sequence length="581" mass="63442">MKNHGLMAMRFVLACLAPLSLPAHASNSIDAATMQKFDAVFSDFSVPRPALAVAMFKNRELVYQKAYGHANLEHGIPATVDTSFQIDTLAWEFIAYSALMLESQGKIKLSDDIRKYLPELPDLGEKITVNHLLSSTDGVAGYKVLQALAGWEASGPGQNAAVLDLIKSQKTLNFKPGEEFSPGGDSRFILLARIVEVVSGESFDVFSKKNIFTPLGMANTRFVVDDAQFMANRAVPYRSAGDGVYKHDVGGRNTPGLVNLYSSIRDLSLWRASLAAPAPGNQALADKLNQPIKLDSGVVIRDIARVSTYGQQHAGQERGISKKYQIGGVGGYASSVFSFPDHDVSVVVLSSGLDYSGSYGMRLASVLLEKQFLEPLTIDYSRIGRVKVAPAQLAQYAGNYWTAVRAVPAVIYVKDDVLYYGRAGGAPGRELIPLGGARFQLKIEGDDHYFVEFVDGKQGPEMHYSMGASDPVVFESYKPVSYTDRELEQFAGTFHNEELNASYVFTVSKGGLSARNLRVGQVDFKPLDANRFSGNKPFMGGLRFERGSNQEVTGFQIIGDEARGLQFKKIHTPASSRIVRN</sequence>
<dbReference type="EMBL" id="VPFD01000031">
    <property type="protein sequence ID" value="TXF96886.1"/>
    <property type="molecule type" value="Genomic_DNA"/>
</dbReference>
<gene>
    <name evidence="3" type="ORF">FVD38_22590</name>
</gene>
<feature type="signal peptide" evidence="1">
    <location>
        <begin position="1"/>
        <end position="25"/>
    </location>
</feature>
<feature type="chain" id="PRO_5022676527" evidence="1">
    <location>
        <begin position="26"/>
        <end position="581"/>
    </location>
</feature>
<dbReference type="PANTHER" id="PTHR46825:SF9">
    <property type="entry name" value="BETA-LACTAMASE-RELATED DOMAIN-CONTAINING PROTEIN"/>
    <property type="match status" value="1"/>
</dbReference>
<keyword evidence="1" id="KW-0732">Signal</keyword>
<dbReference type="InterPro" id="IPR012338">
    <property type="entry name" value="Beta-lactam/transpept-like"/>
</dbReference>
<dbReference type="Gene3D" id="3.40.710.10">
    <property type="entry name" value="DD-peptidase/beta-lactamase superfamily"/>
    <property type="match status" value="1"/>
</dbReference>
<evidence type="ECO:0000313" key="4">
    <source>
        <dbReference type="Proteomes" id="UP000321413"/>
    </source>
</evidence>
<dbReference type="SUPFAM" id="SSF56601">
    <property type="entry name" value="beta-lactamase/transpeptidase-like"/>
    <property type="match status" value="1"/>
</dbReference>
<proteinExistence type="predicted"/>
<name>A0A5C7FMS8_9BURK</name>
<dbReference type="PANTHER" id="PTHR46825">
    <property type="entry name" value="D-ALANYL-D-ALANINE-CARBOXYPEPTIDASE/ENDOPEPTIDASE AMPH"/>
    <property type="match status" value="1"/>
</dbReference>
<comment type="caution">
    <text evidence="3">The sequence shown here is derived from an EMBL/GenBank/DDBJ whole genome shotgun (WGS) entry which is preliminary data.</text>
</comment>
<dbReference type="Proteomes" id="UP000321413">
    <property type="component" value="Unassembled WGS sequence"/>
</dbReference>
<keyword evidence="3" id="KW-0378">Hydrolase</keyword>
<dbReference type="InterPro" id="IPR001466">
    <property type="entry name" value="Beta-lactam-related"/>
</dbReference>
<protein>
    <submittedName>
        <fullName evidence="3">Serine hydrolase</fullName>
    </submittedName>
</protein>